<evidence type="ECO:0000256" key="7">
    <source>
        <dbReference type="RuleBase" id="RU003345"/>
    </source>
</evidence>
<dbReference type="PIRSF" id="PIRSF036492">
    <property type="entry name" value="ALDH"/>
    <property type="match status" value="1"/>
</dbReference>
<dbReference type="RefSeq" id="WP_093822744.1">
    <property type="nucleotide sequence ID" value="NZ_FOLQ01000001.1"/>
</dbReference>
<organism evidence="9 10">
    <name type="scientific">Spirosoma endophyticum</name>
    <dbReference type="NCBI Taxonomy" id="662367"/>
    <lineage>
        <taxon>Bacteria</taxon>
        <taxon>Pseudomonadati</taxon>
        <taxon>Bacteroidota</taxon>
        <taxon>Cytophagia</taxon>
        <taxon>Cytophagales</taxon>
        <taxon>Cytophagaceae</taxon>
        <taxon>Spirosoma</taxon>
    </lineage>
</organism>
<keyword evidence="3" id="KW-0520">NAD</keyword>
<dbReference type="PROSITE" id="PS00687">
    <property type="entry name" value="ALDEHYDE_DEHYDR_GLU"/>
    <property type="match status" value="1"/>
</dbReference>
<sequence length="476" mass="53091">MTTLPPKADLHTPMRTTFDAQRRHASKMALTSADQRIERIRRIQTWIKIHQSDIQQVMYDDFRKPSAEVLLGELMALHAEIKHTIGHLKQWMKPQSLPTPMALIGTRSYFRHEPKGNVLIIAPWNYPFVLTIRPLVSAIAAGNVAILKPSELTPHTAGLINKMITALFPPEEVAVFEGDADVSKALLELPFNHIFFTGSPAVGRIVMAAAANHLASVTLELGGKSPAIVDETADIKQAAGQLAWGKCLNNGQTCIAPDYLLVHQSIKQPFMQALHDTLTGMYRPDGKPVEASDSYARIVNQPHFQRIKNLVDDAVNKGATITYGGRMNADQNFIEPTVLEGTTDDMRVMQDEIFGPVLPVLTYTNLDDALHIVNQREKPLALYIHSRNRKNTQYILDRTSAGDTVINDTLVQFGNVELPFGGVNNSGLGKSNGFFSFQEFSNQRGVMQRDFGTMKFIYPPYTEKVKKLINFLVTYL</sequence>
<keyword evidence="10" id="KW-1185">Reference proteome</keyword>
<proteinExistence type="inferred from homology"/>
<dbReference type="InterPro" id="IPR016162">
    <property type="entry name" value="Ald_DH_N"/>
</dbReference>
<dbReference type="CDD" id="cd07134">
    <property type="entry name" value="ALDH_AlkH-like"/>
    <property type="match status" value="1"/>
</dbReference>
<dbReference type="InterPro" id="IPR016161">
    <property type="entry name" value="Ald_DH/histidinol_DH"/>
</dbReference>
<dbReference type="GO" id="GO:0005737">
    <property type="term" value="C:cytoplasm"/>
    <property type="evidence" value="ECO:0007669"/>
    <property type="project" value="TreeGrafter"/>
</dbReference>
<evidence type="ECO:0000256" key="4">
    <source>
        <dbReference type="PIRNR" id="PIRNR036492"/>
    </source>
</evidence>
<evidence type="ECO:0000256" key="5">
    <source>
        <dbReference type="PIRSR" id="PIRSR036492-1"/>
    </source>
</evidence>
<feature type="domain" description="Aldehyde dehydrogenase" evidence="8">
    <location>
        <begin position="19"/>
        <end position="444"/>
    </location>
</feature>
<dbReference type="Gene3D" id="3.40.309.10">
    <property type="entry name" value="Aldehyde Dehydrogenase, Chain A, domain 2"/>
    <property type="match status" value="1"/>
</dbReference>
<dbReference type="InterPro" id="IPR012394">
    <property type="entry name" value="Aldehyde_DH_NAD(P)"/>
</dbReference>
<dbReference type="STRING" id="662367.SAMN05216167_101369"/>
<evidence type="ECO:0000313" key="9">
    <source>
        <dbReference type="EMBL" id="SFC05790.1"/>
    </source>
</evidence>
<dbReference type="PANTHER" id="PTHR43570:SF20">
    <property type="entry name" value="ALDEHYDE DEHYDROGENASE ALDX-RELATED"/>
    <property type="match status" value="1"/>
</dbReference>
<evidence type="ECO:0000256" key="3">
    <source>
        <dbReference type="ARBA" id="ARBA00023027"/>
    </source>
</evidence>
<dbReference type="Proteomes" id="UP000198598">
    <property type="component" value="Unassembled WGS sequence"/>
</dbReference>
<dbReference type="EMBL" id="FOLQ01000001">
    <property type="protein sequence ID" value="SFC05790.1"/>
    <property type="molecule type" value="Genomic_DNA"/>
</dbReference>
<dbReference type="SUPFAM" id="SSF53720">
    <property type="entry name" value="ALDH-like"/>
    <property type="match status" value="1"/>
</dbReference>
<dbReference type="AlphaFoldDB" id="A0A1I1G9G5"/>
<dbReference type="FunFam" id="3.40.309.10:FF:000025">
    <property type="entry name" value="Aldehyde dehydrogenase"/>
    <property type="match status" value="1"/>
</dbReference>
<dbReference type="InterPro" id="IPR029510">
    <property type="entry name" value="Ald_DH_CS_GLU"/>
</dbReference>
<dbReference type="Pfam" id="PF00171">
    <property type="entry name" value="Aldedh"/>
    <property type="match status" value="1"/>
</dbReference>
<keyword evidence="2 4" id="KW-0560">Oxidoreductase</keyword>
<feature type="active site" evidence="5 6">
    <location>
        <position position="220"/>
    </location>
</feature>
<dbReference type="Gene3D" id="3.40.605.10">
    <property type="entry name" value="Aldehyde Dehydrogenase, Chain A, domain 1"/>
    <property type="match status" value="1"/>
</dbReference>
<dbReference type="PANTHER" id="PTHR43570">
    <property type="entry name" value="ALDEHYDE DEHYDROGENASE"/>
    <property type="match status" value="1"/>
</dbReference>
<dbReference type="OrthoDB" id="9762913at2"/>
<evidence type="ECO:0000313" key="10">
    <source>
        <dbReference type="Proteomes" id="UP000198598"/>
    </source>
</evidence>
<gene>
    <name evidence="9" type="ORF">SAMN05216167_101369</name>
</gene>
<reference evidence="9 10" key="1">
    <citation type="submission" date="2016-10" db="EMBL/GenBank/DDBJ databases">
        <authorList>
            <person name="de Groot N.N."/>
        </authorList>
    </citation>
    <scope>NUCLEOTIDE SEQUENCE [LARGE SCALE GENOMIC DNA]</scope>
    <source>
        <strain evidence="9 10">DSM 26130</strain>
    </source>
</reference>
<evidence type="ECO:0000259" key="8">
    <source>
        <dbReference type="Pfam" id="PF00171"/>
    </source>
</evidence>
<comment type="similarity">
    <text evidence="1 4 7">Belongs to the aldehyde dehydrogenase family.</text>
</comment>
<evidence type="ECO:0000256" key="1">
    <source>
        <dbReference type="ARBA" id="ARBA00009986"/>
    </source>
</evidence>
<evidence type="ECO:0000256" key="6">
    <source>
        <dbReference type="PROSITE-ProRule" id="PRU10007"/>
    </source>
</evidence>
<accession>A0A1I1G9G5</accession>
<name>A0A1I1G9G5_9BACT</name>
<dbReference type="GO" id="GO:0006081">
    <property type="term" value="P:aldehyde metabolic process"/>
    <property type="evidence" value="ECO:0007669"/>
    <property type="project" value="InterPro"/>
</dbReference>
<dbReference type="InterPro" id="IPR015590">
    <property type="entry name" value="Aldehyde_DH_dom"/>
</dbReference>
<dbReference type="GO" id="GO:0004029">
    <property type="term" value="F:aldehyde dehydrogenase (NAD+) activity"/>
    <property type="evidence" value="ECO:0007669"/>
    <property type="project" value="TreeGrafter"/>
</dbReference>
<protein>
    <recommendedName>
        <fullName evidence="4">Aldehyde dehydrogenase</fullName>
    </recommendedName>
</protein>
<evidence type="ECO:0000256" key="2">
    <source>
        <dbReference type="ARBA" id="ARBA00023002"/>
    </source>
</evidence>
<feature type="active site" evidence="5">
    <location>
        <position position="254"/>
    </location>
</feature>
<dbReference type="InterPro" id="IPR016163">
    <property type="entry name" value="Ald_DH_C"/>
</dbReference>